<evidence type="ECO:0000313" key="24">
    <source>
        <dbReference type="Proteomes" id="UP001107558"/>
    </source>
</evidence>
<evidence type="ECO:0000256" key="18">
    <source>
        <dbReference type="ARBA" id="ARBA00053643"/>
    </source>
</evidence>
<feature type="compositionally biased region" description="Low complexity" evidence="21">
    <location>
        <begin position="1"/>
        <end position="12"/>
    </location>
</feature>
<dbReference type="GO" id="GO:0005634">
    <property type="term" value="C:nucleus"/>
    <property type="evidence" value="ECO:0007669"/>
    <property type="project" value="UniProtKB-SubCell"/>
</dbReference>
<keyword evidence="7" id="KW-0819">tRNA processing</keyword>
<dbReference type="Gene3D" id="3.20.20.70">
    <property type="entry name" value="Aldolase class I"/>
    <property type="match status" value="1"/>
</dbReference>
<evidence type="ECO:0000256" key="19">
    <source>
        <dbReference type="ARBA" id="ARBA00068883"/>
    </source>
</evidence>
<dbReference type="PANTHER" id="PTHR11082:SF5">
    <property type="entry name" value="TRNA-DIHYDROURIDINE(16_17) SYNTHASE [NAD(P)(+)]-LIKE"/>
    <property type="match status" value="1"/>
</dbReference>
<evidence type="ECO:0000256" key="20">
    <source>
        <dbReference type="ARBA" id="ARBA00077078"/>
    </source>
</evidence>
<keyword evidence="4" id="KW-0963">Cytoplasm</keyword>
<feature type="domain" description="DUS-like FMN-binding" evidence="22">
    <location>
        <begin position="56"/>
        <end position="286"/>
    </location>
</feature>
<evidence type="ECO:0000256" key="6">
    <source>
        <dbReference type="ARBA" id="ARBA00022643"/>
    </source>
</evidence>
<evidence type="ECO:0000256" key="17">
    <source>
        <dbReference type="ARBA" id="ARBA00049467"/>
    </source>
</evidence>
<reference evidence="23" key="1">
    <citation type="submission" date="2021-03" db="EMBL/GenBank/DDBJ databases">
        <title>Chromosome level genome of the anhydrobiotic midge Polypedilum vanderplanki.</title>
        <authorList>
            <person name="Yoshida Y."/>
            <person name="Kikawada T."/>
            <person name="Gusev O."/>
        </authorList>
    </citation>
    <scope>NUCLEOTIDE SEQUENCE</scope>
    <source>
        <strain evidence="23">NIAS01</strain>
        <tissue evidence="23">Whole body or cell culture</tissue>
    </source>
</reference>
<organism evidence="23 24">
    <name type="scientific">Polypedilum vanderplanki</name>
    <name type="common">Sleeping chironomid midge</name>
    <dbReference type="NCBI Taxonomy" id="319348"/>
    <lineage>
        <taxon>Eukaryota</taxon>
        <taxon>Metazoa</taxon>
        <taxon>Ecdysozoa</taxon>
        <taxon>Arthropoda</taxon>
        <taxon>Hexapoda</taxon>
        <taxon>Insecta</taxon>
        <taxon>Pterygota</taxon>
        <taxon>Neoptera</taxon>
        <taxon>Endopterygota</taxon>
        <taxon>Diptera</taxon>
        <taxon>Nematocera</taxon>
        <taxon>Chironomoidea</taxon>
        <taxon>Chironomidae</taxon>
        <taxon>Chironominae</taxon>
        <taxon>Polypedilum</taxon>
        <taxon>Polypedilum</taxon>
    </lineage>
</organism>
<accession>A0A9J6CM33</accession>
<comment type="catalytic activity">
    <reaction evidence="14">
        <text>5,6-dihydrouridine(17) in tRNA + NAD(+) = uridine(17) in tRNA + NADH + H(+)</text>
        <dbReference type="Rhea" id="RHEA:53372"/>
        <dbReference type="Rhea" id="RHEA-COMP:13541"/>
        <dbReference type="Rhea" id="RHEA-COMP:13542"/>
        <dbReference type="ChEBI" id="CHEBI:15378"/>
        <dbReference type="ChEBI" id="CHEBI:57540"/>
        <dbReference type="ChEBI" id="CHEBI:57945"/>
        <dbReference type="ChEBI" id="CHEBI:65315"/>
        <dbReference type="ChEBI" id="CHEBI:74443"/>
        <dbReference type="EC" id="1.3.1.88"/>
    </reaction>
    <physiologicalReaction direction="right-to-left" evidence="14">
        <dbReference type="Rhea" id="RHEA:53374"/>
    </physiologicalReaction>
</comment>
<evidence type="ECO:0000256" key="16">
    <source>
        <dbReference type="ARBA" id="ARBA00048934"/>
    </source>
</evidence>
<evidence type="ECO:0000256" key="13">
    <source>
        <dbReference type="ARBA" id="ARBA00038890"/>
    </source>
</evidence>
<dbReference type="OrthoDB" id="272303at2759"/>
<evidence type="ECO:0000256" key="1">
    <source>
        <dbReference type="ARBA" id="ARBA00001917"/>
    </source>
</evidence>
<name>A0A9J6CM33_POLVA</name>
<dbReference type="EMBL" id="JADBJN010000001">
    <property type="protein sequence ID" value="KAG5683004.1"/>
    <property type="molecule type" value="Genomic_DNA"/>
</dbReference>
<gene>
    <name evidence="23" type="ORF">PVAND_012316</name>
</gene>
<evidence type="ECO:0000256" key="2">
    <source>
        <dbReference type="ARBA" id="ARBA00004123"/>
    </source>
</evidence>
<dbReference type="AlphaFoldDB" id="A0A9J6CM33"/>
<evidence type="ECO:0000256" key="5">
    <source>
        <dbReference type="ARBA" id="ARBA00022630"/>
    </source>
</evidence>
<keyword evidence="5" id="KW-0285">Flavoprotein</keyword>
<evidence type="ECO:0000256" key="15">
    <source>
        <dbReference type="ARBA" id="ARBA00047652"/>
    </source>
</evidence>
<evidence type="ECO:0000256" key="3">
    <source>
        <dbReference type="ARBA" id="ARBA00004496"/>
    </source>
</evidence>
<dbReference type="EC" id="1.3.1.88" evidence="13"/>
<comment type="caution">
    <text evidence="23">The sequence shown here is derived from an EMBL/GenBank/DDBJ whole genome shotgun (WGS) entry which is preliminary data.</text>
</comment>
<dbReference type="PANTHER" id="PTHR11082">
    <property type="entry name" value="TRNA-DIHYDROURIDINE SYNTHASE"/>
    <property type="match status" value="1"/>
</dbReference>
<evidence type="ECO:0000256" key="8">
    <source>
        <dbReference type="ARBA" id="ARBA00022857"/>
    </source>
</evidence>
<evidence type="ECO:0000313" key="23">
    <source>
        <dbReference type="EMBL" id="KAG5683004.1"/>
    </source>
</evidence>
<keyword evidence="11" id="KW-0539">Nucleus</keyword>
<evidence type="ECO:0000259" key="22">
    <source>
        <dbReference type="Pfam" id="PF01207"/>
    </source>
</evidence>
<feature type="region of interest" description="Disordered" evidence="21">
    <location>
        <begin position="1"/>
        <end position="28"/>
    </location>
</feature>
<proteinExistence type="inferred from homology"/>
<dbReference type="GO" id="GO:0005737">
    <property type="term" value="C:cytoplasm"/>
    <property type="evidence" value="ECO:0007669"/>
    <property type="project" value="UniProtKB-SubCell"/>
</dbReference>
<keyword evidence="24" id="KW-1185">Reference proteome</keyword>
<dbReference type="CDD" id="cd02801">
    <property type="entry name" value="DUS_like_FMN"/>
    <property type="match status" value="1"/>
</dbReference>
<evidence type="ECO:0000256" key="11">
    <source>
        <dbReference type="ARBA" id="ARBA00023242"/>
    </source>
</evidence>
<comment type="similarity">
    <text evidence="12">Belongs to the Dus family. Dus1 subfamily.</text>
</comment>
<evidence type="ECO:0000256" key="21">
    <source>
        <dbReference type="SAM" id="MobiDB-lite"/>
    </source>
</evidence>
<sequence length="527" mass="60714">MTKGNQDQQENNEMNEENEQNDNQNQNFPIPACLRQPKLSGYEFYHKVLGSPKYVVAPMVDMSELAWRILCRRHGAQLCYTPMFHSSCFVKDVKYRKEAIQSCPEDRPLILQFCGNDPKTLLEAALLAQDHCDAIDINLGCPQAIAKRGHYGAFLQDEWNLLAEIVSTLHQHLSVPVSCKIRVFDDVNKTIKYAQMLERAGAQLITVHGRTREQKGPLTGLADWKIIKKVRENIKIPMFANGNICCIRDVHRCIEETGVDGVMSAEGNLQNPFIFEGSSPTVWDVALEYLDLIDKYPAPLNYVRGHMFRIFQHVLALKSNEASRDEMGSARSNDEFRGIVQRLAEKYKQYHEGIIPWNEEKNEAKAGATEKEDNYVPDYNLHIPPWICQPYYRLPPEQHKQMMEEKMRLANERGKKRYFDKDGNEVSHKHLKKLKRAEKRAKAKGERTGEMCKARKCSNTKGLKCEFHLCRQCCRNKCLMEIINCNGHKIFTVENSSEKIEDKNDECYQGQVDNNVNGQQQQQELLS</sequence>
<evidence type="ECO:0000256" key="7">
    <source>
        <dbReference type="ARBA" id="ARBA00022694"/>
    </source>
</evidence>
<comment type="function">
    <text evidence="18">Catalyzes the synthesis of dihydrouridine, a modified base found in the D-loop of most tRNAs. Specifically modifies U16 and U17 in cytoplasmic tRNAs. Affects the level of some mature tRNA and thereby the total cellular translation.</text>
</comment>
<evidence type="ECO:0000256" key="14">
    <source>
        <dbReference type="ARBA" id="ARBA00047287"/>
    </source>
</evidence>
<keyword evidence="9" id="KW-0560">Oxidoreductase</keyword>
<keyword evidence="6" id="KW-0288">FMN</keyword>
<dbReference type="GO" id="GO:0050660">
    <property type="term" value="F:flavin adenine dinucleotide binding"/>
    <property type="evidence" value="ECO:0007669"/>
    <property type="project" value="InterPro"/>
</dbReference>
<comment type="catalytic activity">
    <reaction evidence="17">
        <text>5,6-dihydrouridine(17) in tRNA + NADP(+) = uridine(17) in tRNA + NADPH + H(+)</text>
        <dbReference type="Rhea" id="RHEA:53368"/>
        <dbReference type="Rhea" id="RHEA-COMP:13541"/>
        <dbReference type="Rhea" id="RHEA-COMP:13542"/>
        <dbReference type="ChEBI" id="CHEBI:15378"/>
        <dbReference type="ChEBI" id="CHEBI:57783"/>
        <dbReference type="ChEBI" id="CHEBI:58349"/>
        <dbReference type="ChEBI" id="CHEBI:65315"/>
        <dbReference type="ChEBI" id="CHEBI:74443"/>
        <dbReference type="EC" id="1.3.1.88"/>
    </reaction>
    <physiologicalReaction direction="right-to-left" evidence="17">
        <dbReference type="Rhea" id="RHEA:53370"/>
    </physiologicalReaction>
</comment>
<keyword evidence="8" id="KW-0521">NADP</keyword>
<dbReference type="InterPro" id="IPR013785">
    <property type="entry name" value="Aldolase_TIM"/>
</dbReference>
<keyword evidence="10" id="KW-0520">NAD</keyword>
<comment type="catalytic activity">
    <reaction evidence="16">
        <text>5,6-dihydrouridine(16) in tRNA + NAD(+) = uridine(16) in tRNA + NADH + H(+)</text>
        <dbReference type="Rhea" id="RHEA:53380"/>
        <dbReference type="Rhea" id="RHEA-COMP:13543"/>
        <dbReference type="Rhea" id="RHEA-COMP:13544"/>
        <dbReference type="ChEBI" id="CHEBI:15378"/>
        <dbReference type="ChEBI" id="CHEBI:57540"/>
        <dbReference type="ChEBI" id="CHEBI:57945"/>
        <dbReference type="ChEBI" id="CHEBI:65315"/>
        <dbReference type="ChEBI" id="CHEBI:74443"/>
        <dbReference type="EC" id="1.3.1.88"/>
    </reaction>
    <physiologicalReaction direction="right-to-left" evidence="16">
        <dbReference type="Rhea" id="RHEA:53382"/>
    </physiologicalReaction>
</comment>
<evidence type="ECO:0000256" key="10">
    <source>
        <dbReference type="ARBA" id="ARBA00023027"/>
    </source>
</evidence>
<protein>
    <recommendedName>
        <fullName evidence="19">tRNA-dihydrouridine(16/17) synthase [NAD(P)(+)]-like</fullName>
        <ecNumber evidence="13">1.3.1.88</ecNumber>
    </recommendedName>
    <alternativeName>
        <fullName evidence="20">tRNA-dihydrouridine synthase 1-like</fullName>
    </alternativeName>
</protein>
<dbReference type="GO" id="GO:0017150">
    <property type="term" value="F:tRNA dihydrouridine synthase activity"/>
    <property type="evidence" value="ECO:0007669"/>
    <property type="project" value="InterPro"/>
</dbReference>
<dbReference type="FunFam" id="3.20.20.70:FF:000081">
    <property type="entry name" value="Dihydrouridine synthase 1 like"/>
    <property type="match status" value="1"/>
</dbReference>
<dbReference type="PROSITE" id="PS01136">
    <property type="entry name" value="UPF0034"/>
    <property type="match status" value="1"/>
</dbReference>
<dbReference type="InterPro" id="IPR018517">
    <property type="entry name" value="tRNA_hU_synthase_CS"/>
</dbReference>
<evidence type="ECO:0000256" key="4">
    <source>
        <dbReference type="ARBA" id="ARBA00022490"/>
    </source>
</evidence>
<evidence type="ECO:0000256" key="12">
    <source>
        <dbReference type="ARBA" id="ARBA00038313"/>
    </source>
</evidence>
<comment type="catalytic activity">
    <reaction evidence="15">
        <text>5,6-dihydrouridine(16) in tRNA + NADP(+) = uridine(16) in tRNA + NADPH + H(+)</text>
        <dbReference type="Rhea" id="RHEA:53376"/>
        <dbReference type="Rhea" id="RHEA-COMP:13543"/>
        <dbReference type="Rhea" id="RHEA-COMP:13544"/>
        <dbReference type="ChEBI" id="CHEBI:15378"/>
        <dbReference type="ChEBI" id="CHEBI:57783"/>
        <dbReference type="ChEBI" id="CHEBI:58349"/>
        <dbReference type="ChEBI" id="CHEBI:65315"/>
        <dbReference type="ChEBI" id="CHEBI:74443"/>
        <dbReference type="EC" id="1.3.1.88"/>
    </reaction>
    <physiologicalReaction direction="right-to-left" evidence="15">
        <dbReference type="Rhea" id="RHEA:53378"/>
    </physiologicalReaction>
</comment>
<comment type="cofactor">
    <cofactor evidence="1">
        <name>FMN</name>
        <dbReference type="ChEBI" id="CHEBI:58210"/>
    </cofactor>
</comment>
<comment type="subcellular location">
    <subcellularLocation>
        <location evidence="3">Cytoplasm</location>
    </subcellularLocation>
    <subcellularLocation>
        <location evidence="2">Nucleus</location>
    </subcellularLocation>
</comment>
<dbReference type="InterPro" id="IPR035587">
    <property type="entry name" value="DUS-like_FMN-bd"/>
</dbReference>
<dbReference type="SUPFAM" id="SSF51395">
    <property type="entry name" value="FMN-linked oxidoreductases"/>
    <property type="match status" value="1"/>
</dbReference>
<dbReference type="Pfam" id="PF01207">
    <property type="entry name" value="Dus"/>
    <property type="match status" value="1"/>
</dbReference>
<evidence type="ECO:0000256" key="9">
    <source>
        <dbReference type="ARBA" id="ARBA00023002"/>
    </source>
</evidence>
<dbReference type="Proteomes" id="UP001107558">
    <property type="component" value="Chromosome 1"/>
</dbReference>